<name>A0ABR3JV19_9AGAR</name>
<organism evidence="1 2">
    <name type="scientific">Hohenbuehelia grisea</name>
    <dbReference type="NCBI Taxonomy" id="104357"/>
    <lineage>
        <taxon>Eukaryota</taxon>
        <taxon>Fungi</taxon>
        <taxon>Dikarya</taxon>
        <taxon>Basidiomycota</taxon>
        <taxon>Agaricomycotina</taxon>
        <taxon>Agaricomycetes</taxon>
        <taxon>Agaricomycetidae</taxon>
        <taxon>Agaricales</taxon>
        <taxon>Pleurotineae</taxon>
        <taxon>Pleurotaceae</taxon>
        <taxon>Hohenbuehelia</taxon>
    </lineage>
</organism>
<reference evidence="2" key="1">
    <citation type="submission" date="2024-06" db="EMBL/GenBank/DDBJ databases">
        <title>Multi-omics analyses provide insights into the biosynthesis of the anticancer antibiotic pleurotin in Hohenbuehelia grisea.</title>
        <authorList>
            <person name="Weaver J.A."/>
            <person name="Alberti F."/>
        </authorList>
    </citation>
    <scope>NUCLEOTIDE SEQUENCE [LARGE SCALE GENOMIC DNA]</scope>
    <source>
        <strain evidence="2">T-177</strain>
    </source>
</reference>
<dbReference type="PANTHER" id="PTHR34204">
    <property type="entry name" value="RNA-BINDING ASCH DOMAIN PROTEIN"/>
    <property type="match status" value="1"/>
</dbReference>
<sequence>MSIENVSIPTPHCLGMKECDSAASERARVASLGSLDLQEDAADPLTIHLSHGLAYTVGSAIGQIPPSTNTCLAAFIVPNKVGLTAGARAWSKHAHRSQVEPQDEADAVEIKKKTQESAGWWGTPSGPVASINERALVLFWRIMDGATWRNLHWLPHQILVYEARVAEGYGMRWAQDRGKKQDEEDQDVVAGVIEPPWIFRGFVEPMMENGHELGWRHSVSPT</sequence>
<accession>A0ABR3JV19</accession>
<comment type="caution">
    <text evidence="1">The sequence shown here is derived from an EMBL/GenBank/DDBJ whole genome shotgun (WGS) entry which is preliminary data.</text>
</comment>
<protein>
    <submittedName>
        <fullName evidence="1">Uncharacterized protein</fullName>
    </submittedName>
</protein>
<gene>
    <name evidence="1" type="ORF">HGRIS_014655</name>
</gene>
<dbReference type="EMBL" id="JASNQZ010000003">
    <property type="protein sequence ID" value="KAL0959406.1"/>
    <property type="molecule type" value="Genomic_DNA"/>
</dbReference>
<evidence type="ECO:0000313" key="2">
    <source>
        <dbReference type="Proteomes" id="UP001556367"/>
    </source>
</evidence>
<keyword evidence="2" id="KW-1185">Reference proteome</keyword>
<evidence type="ECO:0000313" key="1">
    <source>
        <dbReference type="EMBL" id="KAL0959406.1"/>
    </source>
</evidence>
<dbReference type="PANTHER" id="PTHR34204:SF2">
    <property type="entry name" value="RNA-BINDING ASCH DOMAIN PROTEIN"/>
    <property type="match status" value="1"/>
</dbReference>
<dbReference type="Proteomes" id="UP001556367">
    <property type="component" value="Unassembled WGS sequence"/>
</dbReference>
<proteinExistence type="predicted"/>